<reference evidence="1" key="1">
    <citation type="submission" date="2015-04" db="UniProtKB">
        <authorList>
            <consortium name="EnsemblPlants"/>
        </authorList>
    </citation>
    <scope>IDENTIFICATION</scope>
</reference>
<dbReference type="Proteomes" id="UP000026962">
    <property type="component" value="Chromosome 4"/>
</dbReference>
<dbReference type="HOGENOM" id="CLU_2562340_0_0_1"/>
<sequence>MGAGSLDESSIYRGFRRGGDAIQPLATQELPCAEFVGGGIIFYWCLPVQAMGVDRGGGVSRTTTAAIHRRSRQIEQSMRFPK</sequence>
<evidence type="ECO:0000313" key="1">
    <source>
        <dbReference type="EnsemblPlants" id="OPUNC04G14660.1"/>
    </source>
</evidence>
<keyword evidence="2" id="KW-1185">Reference proteome</keyword>
<dbReference type="EnsemblPlants" id="OPUNC04G14660.1">
    <property type="protein sequence ID" value="OPUNC04G14660.1"/>
    <property type="gene ID" value="OPUNC04G14660"/>
</dbReference>
<reference evidence="1" key="2">
    <citation type="submission" date="2018-05" db="EMBL/GenBank/DDBJ databases">
        <title>OpunRS2 (Oryza punctata Reference Sequence Version 2).</title>
        <authorList>
            <person name="Zhang J."/>
            <person name="Kudrna D."/>
            <person name="Lee S."/>
            <person name="Talag J."/>
            <person name="Welchert J."/>
            <person name="Wing R.A."/>
        </authorList>
    </citation>
    <scope>NUCLEOTIDE SEQUENCE [LARGE SCALE GENOMIC DNA]</scope>
</reference>
<protein>
    <submittedName>
        <fullName evidence="1">Uncharacterized protein</fullName>
    </submittedName>
</protein>
<organism evidence="1">
    <name type="scientific">Oryza punctata</name>
    <name type="common">Red rice</name>
    <dbReference type="NCBI Taxonomy" id="4537"/>
    <lineage>
        <taxon>Eukaryota</taxon>
        <taxon>Viridiplantae</taxon>
        <taxon>Streptophyta</taxon>
        <taxon>Embryophyta</taxon>
        <taxon>Tracheophyta</taxon>
        <taxon>Spermatophyta</taxon>
        <taxon>Magnoliopsida</taxon>
        <taxon>Liliopsida</taxon>
        <taxon>Poales</taxon>
        <taxon>Poaceae</taxon>
        <taxon>BOP clade</taxon>
        <taxon>Oryzoideae</taxon>
        <taxon>Oryzeae</taxon>
        <taxon>Oryzinae</taxon>
        <taxon>Oryza</taxon>
    </lineage>
</organism>
<name>A0A0E0KS51_ORYPU</name>
<accession>A0A0E0KS51</accession>
<dbReference type="AlphaFoldDB" id="A0A0E0KS51"/>
<dbReference type="Gramene" id="OPUNC04G14660.1">
    <property type="protein sequence ID" value="OPUNC04G14660.1"/>
    <property type="gene ID" value="OPUNC04G14660"/>
</dbReference>
<evidence type="ECO:0000313" key="2">
    <source>
        <dbReference type="Proteomes" id="UP000026962"/>
    </source>
</evidence>
<proteinExistence type="predicted"/>